<accession>A0AC61S9R4</accession>
<evidence type="ECO:0000313" key="1">
    <source>
        <dbReference type="EMBL" id="TKY91497.1"/>
    </source>
</evidence>
<gene>
    <name evidence="1" type="ORF">C5S46_05505</name>
</gene>
<reference evidence="1" key="1">
    <citation type="submission" date="2018-09" db="EMBL/GenBank/DDBJ databases">
        <title>A genomic encyclopedia of anaerobic methanotrophic archaea.</title>
        <authorList>
            <person name="Skennerton C.T."/>
            <person name="Chadwick G.L."/>
            <person name="Laso-Perez R."/>
            <person name="Leu A.O."/>
            <person name="Speth D.R."/>
            <person name="Yu H."/>
            <person name="Morgan-Lang C."/>
            <person name="Hatzenpichler R."/>
            <person name="Goudeau D."/>
            <person name="Malmstrom R."/>
            <person name="Woyke T."/>
            <person name="Hallam S."/>
            <person name="Tyson G.W."/>
            <person name="Wegener G."/>
            <person name="Boetius A."/>
            <person name="Orphan V.J."/>
        </authorList>
    </citation>
    <scope>NUCLEOTIDE SEQUENCE</scope>
    <source>
        <strain evidence="1">CONS3730D10UFb2</strain>
    </source>
</reference>
<dbReference type="Proteomes" id="UP000315423">
    <property type="component" value="Unassembled WGS sequence"/>
</dbReference>
<name>A0AC61S9R4_9EURY</name>
<organism evidence="1 2">
    <name type="scientific">Candidatus Methanomarinus sp</name>
    <dbReference type="NCBI Taxonomy" id="3386244"/>
    <lineage>
        <taxon>Archaea</taxon>
        <taxon>Methanobacteriati</taxon>
        <taxon>Methanobacteriota</taxon>
        <taxon>Stenosarchaea group</taxon>
        <taxon>Methanomicrobia</taxon>
        <taxon>Methanosarcinales</taxon>
        <taxon>ANME-2 cluster</taxon>
        <taxon>Candidatus Methanocomedenaceae</taxon>
        <taxon>Candidatus Methanomarinus</taxon>
    </lineage>
</organism>
<comment type="caution">
    <text evidence="1">The sequence shown here is derived from an EMBL/GenBank/DDBJ whole genome shotgun (WGS) entry which is preliminary data.</text>
</comment>
<protein>
    <submittedName>
        <fullName evidence="1">Translation initiation factor IF-2 subunit alpha</fullName>
    </submittedName>
</protein>
<keyword evidence="1" id="KW-0648">Protein biosynthesis</keyword>
<evidence type="ECO:0000313" key="2">
    <source>
        <dbReference type="Proteomes" id="UP000315423"/>
    </source>
</evidence>
<proteinExistence type="predicted"/>
<dbReference type="EMBL" id="QYBA01000185">
    <property type="protein sequence ID" value="TKY91497.1"/>
    <property type="molecule type" value="Genomic_DNA"/>
</dbReference>
<sequence length="265" mass="30057">MERKGWPELDELVVCSVQQVKDFGAFTSLDEYGGKEGLIHISEVATGWVKYIRDHVREGQKIVCKVLDVNPSKHHIDLSLKDVNDHQRREKIQDWKNEQKAEKWINYVAEMNSIEPDELDELIDLIYDAFESVYEVFEEGMQNGPDALIEVGIDKEYAQTICKLGSDNIKIPYVEITGYIDLTCPLPDGVNYINESLKAAAKIKKDDDVKIDVSYVGAPRYRIHVIAPDYKIAENVLKTSANAAILEIQNAKGIGTFFRHNEAKA</sequence>
<keyword evidence="1" id="KW-0396">Initiation factor</keyword>